<feature type="compositionally biased region" description="Basic residues" evidence="1">
    <location>
        <begin position="1"/>
        <end position="17"/>
    </location>
</feature>
<dbReference type="Proteomes" id="UP000566819">
    <property type="component" value="Unassembled WGS sequence"/>
</dbReference>
<dbReference type="EMBL" id="JAAMPI010001143">
    <property type="protein sequence ID" value="KAF4626488.1"/>
    <property type="molecule type" value="Genomic_DNA"/>
</dbReference>
<comment type="caution">
    <text evidence="2">The sequence shown here is derived from an EMBL/GenBank/DDBJ whole genome shotgun (WGS) entry which is preliminary data.</text>
</comment>
<keyword evidence="3" id="KW-1185">Reference proteome</keyword>
<evidence type="ECO:0000313" key="3">
    <source>
        <dbReference type="Proteomes" id="UP000566819"/>
    </source>
</evidence>
<name>A0A8H4VXN1_9HELO</name>
<dbReference type="OrthoDB" id="3561534at2759"/>
<organism evidence="2 3">
    <name type="scientific">Cudoniella acicularis</name>
    <dbReference type="NCBI Taxonomy" id="354080"/>
    <lineage>
        <taxon>Eukaryota</taxon>
        <taxon>Fungi</taxon>
        <taxon>Dikarya</taxon>
        <taxon>Ascomycota</taxon>
        <taxon>Pezizomycotina</taxon>
        <taxon>Leotiomycetes</taxon>
        <taxon>Helotiales</taxon>
        <taxon>Tricladiaceae</taxon>
        <taxon>Cudoniella</taxon>
    </lineage>
</organism>
<evidence type="ECO:0000256" key="1">
    <source>
        <dbReference type="SAM" id="MobiDB-lite"/>
    </source>
</evidence>
<gene>
    <name evidence="2" type="ORF">G7Y89_g11671</name>
</gene>
<sequence length="166" mass="18447">MPGGHKARASRAARARHLTPPPELLHEGPEQVKTPHRAGVLYAKLYAQELSIEISTETIRKVTGVARRIQGRILASKRVRTRHNAVDKGPDPRGRKPLLSRSETATIAAYLNDPSTSLDDKGKPWLDIAEDAGIELRTECTRTVRRACKRDEGIINAICEEEKELT</sequence>
<dbReference type="AlphaFoldDB" id="A0A8H4VXN1"/>
<reference evidence="2 3" key="1">
    <citation type="submission" date="2020-03" db="EMBL/GenBank/DDBJ databases">
        <title>Draft Genome Sequence of Cudoniella acicularis.</title>
        <authorList>
            <person name="Buettner E."/>
            <person name="Kellner H."/>
        </authorList>
    </citation>
    <scope>NUCLEOTIDE SEQUENCE [LARGE SCALE GENOMIC DNA]</scope>
    <source>
        <strain evidence="2 3">DSM 108380</strain>
    </source>
</reference>
<feature type="region of interest" description="Disordered" evidence="1">
    <location>
        <begin position="1"/>
        <end position="32"/>
    </location>
</feature>
<proteinExistence type="predicted"/>
<accession>A0A8H4VXN1</accession>
<protein>
    <submittedName>
        <fullName evidence="2">Uncharacterized protein</fullName>
    </submittedName>
</protein>
<evidence type="ECO:0000313" key="2">
    <source>
        <dbReference type="EMBL" id="KAF4626488.1"/>
    </source>
</evidence>